<protein>
    <recommendedName>
        <fullName evidence="6">Complex I assembly factor TIMMDC1, mitochondrial</fullName>
    </recommendedName>
    <alternativeName>
        <fullName evidence="7">Translocase of inner mitochondrial membrane domain-containing protein 1</fullName>
    </alternativeName>
</protein>
<dbReference type="EMBL" id="CAJHNH020002453">
    <property type="protein sequence ID" value="CAG5126791.1"/>
    <property type="molecule type" value="Genomic_DNA"/>
</dbReference>
<evidence type="ECO:0000313" key="9">
    <source>
        <dbReference type="EMBL" id="CAG5126791.1"/>
    </source>
</evidence>
<evidence type="ECO:0000256" key="7">
    <source>
        <dbReference type="ARBA" id="ARBA00041344"/>
    </source>
</evidence>
<evidence type="ECO:0000256" key="2">
    <source>
        <dbReference type="ARBA" id="ARBA00008444"/>
    </source>
</evidence>
<dbReference type="GO" id="GO:0016020">
    <property type="term" value="C:membrane"/>
    <property type="evidence" value="ECO:0007669"/>
    <property type="project" value="UniProtKB-SubCell"/>
</dbReference>
<dbReference type="OrthoDB" id="5826189at2759"/>
<feature type="transmembrane region" description="Helical" evidence="8">
    <location>
        <begin position="275"/>
        <end position="299"/>
    </location>
</feature>
<evidence type="ECO:0000256" key="3">
    <source>
        <dbReference type="ARBA" id="ARBA00022692"/>
    </source>
</evidence>
<gene>
    <name evidence="9" type="ORF">CUNI_LOCUS12349</name>
</gene>
<feature type="non-terminal residue" evidence="9">
    <location>
        <position position="346"/>
    </location>
</feature>
<comment type="subcellular location">
    <subcellularLocation>
        <location evidence="1">Membrane</location>
        <topology evidence="1">Multi-pass membrane protein</topology>
    </subcellularLocation>
</comment>
<evidence type="ECO:0000256" key="5">
    <source>
        <dbReference type="ARBA" id="ARBA00023136"/>
    </source>
</evidence>
<reference evidence="9" key="1">
    <citation type="submission" date="2021-04" db="EMBL/GenBank/DDBJ databases">
        <authorList>
            <consortium name="Molecular Ecology Group"/>
        </authorList>
    </citation>
    <scope>NUCLEOTIDE SEQUENCE</scope>
</reference>
<comment type="caution">
    <text evidence="9">The sequence shown here is derived from an EMBL/GenBank/DDBJ whole genome shotgun (WGS) entry which is preliminary data.</text>
</comment>
<keyword evidence="4 8" id="KW-1133">Transmembrane helix</keyword>
<dbReference type="InterPro" id="IPR055299">
    <property type="entry name" value="TIMMDC1"/>
</dbReference>
<dbReference type="PANTHER" id="PTHR13002">
    <property type="entry name" value="C3ORF1 PROTEIN-RELATED"/>
    <property type="match status" value="1"/>
</dbReference>
<evidence type="ECO:0000256" key="6">
    <source>
        <dbReference type="ARBA" id="ARBA00040778"/>
    </source>
</evidence>
<keyword evidence="3 8" id="KW-0812">Transmembrane</keyword>
<name>A0A8S3ZIS0_9EUPU</name>
<dbReference type="GO" id="GO:0005739">
    <property type="term" value="C:mitochondrion"/>
    <property type="evidence" value="ECO:0007669"/>
    <property type="project" value="TreeGrafter"/>
</dbReference>
<evidence type="ECO:0000256" key="8">
    <source>
        <dbReference type="SAM" id="Phobius"/>
    </source>
</evidence>
<dbReference type="Proteomes" id="UP000678393">
    <property type="component" value="Unassembled WGS sequence"/>
</dbReference>
<keyword evidence="10" id="KW-1185">Reference proteome</keyword>
<organism evidence="9 10">
    <name type="scientific">Candidula unifasciata</name>
    <dbReference type="NCBI Taxonomy" id="100452"/>
    <lineage>
        <taxon>Eukaryota</taxon>
        <taxon>Metazoa</taxon>
        <taxon>Spiralia</taxon>
        <taxon>Lophotrochozoa</taxon>
        <taxon>Mollusca</taxon>
        <taxon>Gastropoda</taxon>
        <taxon>Heterobranchia</taxon>
        <taxon>Euthyneura</taxon>
        <taxon>Panpulmonata</taxon>
        <taxon>Eupulmonata</taxon>
        <taxon>Stylommatophora</taxon>
        <taxon>Helicina</taxon>
        <taxon>Helicoidea</taxon>
        <taxon>Geomitridae</taxon>
        <taxon>Candidula</taxon>
    </lineage>
</organism>
<dbReference type="AlphaFoldDB" id="A0A8S3ZIS0"/>
<dbReference type="GO" id="GO:0032981">
    <property type="term" value="P:mitochondrial respiratory chain complex I assembly"/>
    <property type="evidence" value="ECO:0007669"/>
    <property type="project" value="InterPro"/>
</dbReference>
<evidence type="ECO:0000256" key="1">
    <source>
        <dbReference type="ARBA" id="ARBA00004141"/>
    </source>
</evidence>
<evidence type="ECO:0000256" key="4">
    <source>
        <dbReference type="ARBA" id="ARBA00022989"/>
    </source>
</evidence>
<evidence type="ECO:0000313" key="10">
    <source>
        <dbReference type="Proteomes" id="UP000678393"/>
    </source>
</evidence>
<comment type="similarity">
    <text evidence="2">Belongs to the Tim17/Tim22/Tim23 family.</text>
</comment>
<accession>A0A8S3ZIS0</accession>
<proteinExistence type="inferred from homology"/>
<feature type="transmembrane region" description="Helical" evidence="8">
    <location>
        <begin position="162"/>
        <end position="181"/>
    </location>
</feature>
<sequence>MTDNDINRDSYIKTCGEFILPAYTSLGTLNYNIHNQHAVYSNLYPYHSYRKSKQNRLVVVLEISCSRFTNCGKRNSHWSKLFSNLNKMCLFPKVYASDIENNSDVNAGKEGEVHTADTAEEGLSQSSLEALAKAYIARETGMDRVRMLLKKDYKGESSPQMVYIKTALVPIALIGFFLNYLPAYKFAKSEFIREHNATVFKTHTEAVRKMSDYASVEAILAGGRLSLKVTTFCASVLLISQFLASYRNKTSVSDYVLASGITGGLARLNMGPKGFVAGSAVGLALGTVYGVVASGLLHLCGMTEDVIHLEQVISRLEVERSIAGESIFKQRIKELTEQASGMATSS</sequence>
<dbReference type="PANTHER" id="PTHR13002:SF1">
    <property type="entry name" value="COMPLEX I ASSEMBLY FACTOR TIMMDC1, MITOCHONDRIAL"/>
    <property type="match status" value="1"/>
</dbReference>
<keyword evidence="5 8" id="KW-0472">Membrane</keyword>